<dbReference type="Gene3D" id="6.10.250.690">
    <property type="match status" value="1"/>
</dbReference>
<name>A0A0G3H1J0_9CORY</name>
<evidence type="ECO:0000259" key="8">
    <source>
        <dbReference type="PROSITE" id="PS50110"/>
    </source>
</evidence>
<gene>
    <name evidence="10" type="ORF">CMUST_03190</name>
</gene>
<dbReference type="OrthoDB" id="4481605at2"/>
<dbReference type="GO" id="GO:0000156">
    <property type="term" value="F:phosphorelay response regulator activity"/>
    <property type="evidence" value="ECO:0007669"/>
    <property type="project" value="TreeGrafter"/>
</dbReference>
<dbReference type="Proteomes" id="UP000035199">
    <property type="component" value="Chromosome"/>
</dbReference>
<dbReference type="AlphaFoldDB" id="A0A0G3H1J0"/>
<reference evidence="11" key="2">
    <citation type="submission" date="2015-05" db="EMBL/GenBank/DDBJ databases">
        <title>Complete genome sequence of Corynebacterium mustelae DSM 45274, isolated from various tissues of a male ferret with lethal sepsis.</title>
        <authorList>
            <person name="Ruckert C."/>
            <person name="Albersmeier A."/>
            <person name="Winkler A."/>
            <person name="Tauch A."/>
        </authorList>
    </citation>
    <scope>NUCLEOTIDE SEQUENCE [LARGE SCALE GENOMIC DNA]</scope>
    <source>
        <strain evidence="11">DSM 45274</strain>
    </source>
</reference>
<dbReference type="GO" id="GO:0000976">
    <property type="term" value="F:transcription cis-regulatory region binding"/>
    <property type="evidence" value="ECO:0007669"/>
    <property type="project" value="TreeGrafter"/>
</dbReference>
<dbReference type="PROSITE" id="PS50110">
    <property type="entry name" value="RESPONSE_REGULATORY"/>
    <property type="match status" value="1"/>
</dbReference>
<dbReference type="Pfam" id="PF00072">
    <property type="entry name" value="Response_reg"/>
    <property type="match status" value="1"/>
</dbReference>
<dbReference type="GO" id="GO:0005829">
    <property type="term" value="C:cytosol"/>
    <property type="evidence" value="ECO:0007669"/>
    <property type="project" value="TreeGrafter"/>
</dbReference>
<evidence type="ECO:0000256" key="3">
    <source>
        <dbReference type="ARBA" id="ARBA00023015"/>
    </source>
</evidence>
<dbReference type="InterPro" id="IPR016032">
    <property type="entry name" value="Sig_transdc_resp-reg_C-effctor"/>
</dbReference>
<dbReference type="Gene3D" id="3.40.50.2300">
    <property type="match status" value="1"/>
</dbReference>
<dbReference type="InterPro" id="IPR001789">
    <property type="entry name" value="Sig_transdc_resp-reg_receiver"/>
</dbReference>
<dbReference type="PATRIC" id="fig|571915.4.peg.674"/>
<dbReference type="InterPro" id="IPR001867">
    <property type="entry name" value="OmpR/PhoB-type_DNA-bd"/>
</dbReference>
<evidence type="ECO:0000256" key="6">
    <source>
        <dbReference type="PROSITE-ProRule" id="PRU00169"/>
    </source>
</evidence>
<dbReference type="InterPro" id="IPR036388">
    <property type="entry name" value="WH-like_DNA-bd_sf"/>
</dbReference>
<protein>
    <submittedName>
        <fullName evidence="10">Two-component regulatory protein</fullName>
    </submittedName>
</protein>
<dbReference type="PANTHER" id="PTHR48111:SF40">
    <property type="entry name" value="PHOSPHATE REGULON TRANSCRIPTIONAL REGULATORY PROTEIN PHOB"/>
    <property type="match status" value="1"/>
</dbReference>
<dbReference type="SMART" id="SM00862">
    <property type="entry name" value="Trans_reg_C"/>
    <property type="match status" value="1"/>
</dbReference>
<dbReference type="Pfam" id="PF00486">
    <property type="entry name" value="Trans_reg_C"/>
    <property type="match status" value="1"/>
</dbReference>
<keyword evidence="4 7" id="KW-0238">DNA-binding</keyword>
<accession>A0A0G3H1J0</accession>
<dbReference type="InterPro" id="IPR039420">
    <property type="entry name" value="WalR-like"/>
</dbReference>
<dbReference type="GO" id="GO:0032993">
    <property type="term" value="C:protein-DNA complex"/>
    <property type="evidence" value="ECO:0007669"/>
    <property type="project" value="TreeGrafter"/>
</dbReference>
<evidence type="ECO:0000256" key="4">
    <source>
        <dbReference type="ARBA" id="ARBA00023125"/>
    </source>
</evidence>
<dbReference type="SMART" id="SM00448">
    <property type="entry name" value="REC"/>
    <property type="match status" value="1"/>
</dbReference>
<dbReference type="PANTHER" id="PTHR48111">
    <property type="entry name" value="REGULATOR OF RPOS"/>
    <property type="match status" value="1"/>
</dbReference>
<evidence type="ECO:0000256" key="2">
    <source>
        <dbReference type="ARBA" id="ARBA00023012"/>
    </source>
</evidence>
<keyword evidence="11" id="KW-1185">Reference proteome</keyword>
<keyword evidence="3" id="KW-0805">Transcription regulation</keyword>
<dbReference type="SUPFAM" id="SSF52172">
    <property type="entry name" value="CheY-like"/>
    <property type="match status" value="1"/>
</dbReference>
<keyword evidence="1 6" id="KW-0597">Phosphoprotein</keyword>
<organism evidence="10 11">
    <name type="scientific">Corynebacterium mustelae</name>
    <dbReference type="NCBI Taxonomy" id="571915"/>
    <lineage>
        <taxon>Bacteria</taxon>
        <taxon>Bacillati</taxon>
        <taxon>Actinomycetota</taxon>
        <taxon>Actinomycetes</taxon>
        <taxon>Mycobacteriales</taxon>
        <taxon>Corynebacteriaceae</taxon>
        <taxon>Corynebacterium</taxon>
    </lineage>
</organism>
<proteinExistence type="predicted"/>
<dbReference type="GO" id="GO:0006355">
    <property type="term" value="P:regulation of DNA-templated transcription"/>
    <property type="evidence" value="ECO:0007669"/>
    <property type="project" value="InterPro"/>
</dbReference>
<feature type="domain" description="Response regulatory" evidence="8">
    <location>
        <begin position="5"/>
        <end position="120"/>
    </location>
</feature>
<evidence type="ECO:0000256" key="5">
    <source>
        <dbReference type="ARBA" id="ARBA00023163"/>
    </source>
</evidence>
<keyword evidence="5" id="KW-0804">Transcription</keyword>
<dbReference type="PROSITE" id="PS51755">
    <property type="entry name" value="OMPR_PHOB"/>
    <property type="match status" value="1"/>
</dbReference>
<evidence type="ECO:0000313" key="11">
    <source>
        <dbReference type="Proteomes" id="UP000035199"/>
    </source>
</evidence>
<dbReference type="SUPFAM" id="SSF46894">
    <property type="entry name" value="C-terminal effector domain of the bipartite response regulators"/>
    <property type="match status" value="1"/>
</dbReference>
<evidence type="ECO:0000313" key="10">
    <source>
        <dbReference type="EMBL" id="AKK04982.1"/>
    </source>
</evidence>
<dbReference type="CDD" id="cd17574">
    <property type="entry name" value="REC_OmpR"/>
    <property type="match status" value="1"/>
</dbReference>
<dbReference type="FunFam" id="3.40.50.2300:FF:000001">
    <property type="entry name" value="DNA-binding response regulator PhoB"/>
    <property type="match status" value="1"/>
</dbReference>
<feature type="DNA-binding region" description="OmpR/PhoB-type" evidence="7">
    <location>
        <begin position="131"/>
        <end position="231"/>
    </location>
</feature>
<keyword evidence="2" id="KW-0902">Two-component regulatory system</keyword>
<dbReference type="Gene3D" id="1.10.10.10">
    <property type="entry name" value="Winged helix-like DNA-binding domain superfamily/Winged helix DNA-binding domain"/>
    <property type="match status" value="1"/>
</dbReference>
<feature type="domain" description="OmpR/PhoB-type" evidence="9">
    <location>
        <begin position="131"/>
        <end position="231"/>
    </location>
</feature>
<dbReference type="CDD" id="cd00383">
    <property type="entry name" value="trans_reg_C"/>
    <property type="match status" value="1"/>
</dbReference>
<dbReference type="KEGG" id="cmv:CMUST_03190"/>
<sequence length="236" mass="25987">MYNHRVLVIDDEPQMIQIVSYALELEGLDVMSATTAHKGWQLFSENHCDLIILDVMLPDASGYALCQRIRASNSGDVPIIMLTALGETDNRVEGLEAGADDYLAKPFSPKELVLRSLAVLRRSSGLPRPATHEIIYGPVTINSANHEVFIDGRKVDTTATEGKLLQALVSHPNEVVSVKQLLNEVWNTTATQGGRNMVKSTAYRLRKKLENAGLAADSITAVRGQGYVFQREQTIK</sequence>
<dbReference type="STRING" id="571915.CMUST_03190"/>
<dbReference type="RefSeq" id="WP_047261288.1">
    <property type="nucleotide sequence ID" value="NZ_CP011542.1"/>
</dbReference>
<dbReference type="EMBL" id="CP011542">
    <property type="protein sequence ID" value="AKK04982.1"/>
    <property type="molecule type" value="Genomic_DNA"/>
</dbReference>
<evidence type="ECO:0000259" key="9">
    <source>
        <dbReference type="PROSITE" id="PS51755"/>
    </source>
</evidence>
<dbReference type="InterPro" id="IPR011006">
    <property type="entry name" value="CheY-like_superfamily"/>
</dbReference>
<reference evidence="10 11" key="1">
    <citation type="journal article" date="2015" name="Genome Announc.">
        <title>Complete Genome Sequence of the Type Strain Corynebacterium mustelae DSM 45274, Isolated from Various Tissues of a Male Ferret with Lethal Sepsis.</title>
        <authorList>
            <person name="Ruckert C."/>
            <person name="Eimer J."/>
            <person name="Winkler A."/>
            <person name="Tauch A."/>
        </authorList>
    </citation>
    <scope>NUCLEOTIDE SEQUENCE [LARGE SCALE GENOMIC DNA]</scope>
    <source>
        <strain evidence="10 11">DSM 45274</strain>
    </source>
</reference>
<evidence type="ECO:0000256" key="1">
    <source>
        <dbReference type="ARBA" id="ARBA00022553"/>
    </source>
</evidence>
<feature type="modified residue" description="4-aspartylphosphate" evidence="6">
    <location>
        <position position="54"/>
    </location>
</feature>
<evidence type="ECO:0000256" key="7">
    <source>
        <dbReference type="PROSITE-ProRule" id="PRU01091"/>
    </source>
</evidence>